<evidence type="ECO:0000256" key="4">
    <source>
        <dbReference type="SAM" id="MobiDB-lite"/>
    </source>
</evidence>
<name>A0A964UQV7_9ACTN</name>
<evidence type="ECO:0000256" key="3">
    <source>
        <dbReference type="ARBA" id="ARBA00023163"/>
    </source>
</evidence>
<keyword evidence="1" id="KW-0805">Transcription regulation</keyword>
<proteinExistence type="predicted"/>
<dbReference type="PANTHER" id="PTHR46796:SF7">
    <property type="entry name" value="ARAC FAMILY TRANSCRIPTIONAL REGULATOR"/>
    <property type="match status" value="1"/>
</dbReference>
<feature type="domain" description="HTH araC/xylS-type" evidence="5">
    <location>
        <begin position="213"/>
        <end position="311"/>
    </location>
</feature>
<dbReference type="Proteomes" id="UP000598297">
    <property type="component" value="Unassembled WGS sequence"/>
</dbReference>
<protein>
    <submittedName>
        <fullName evidence="6">Helix-turn-helix domain-containing protein</fullName>
    </submittedName>
</protein>
<gene>
    <name evidence="6" type="ORF">GUY60_20530</name>
</gene>
<comment type="caution">
    <text evidence="6">The sequence shown here is derived from an EMBL/GenBank/DDBJ whole genome shotgun (WGS) entry which is preliminary data.</text>
</comment>
<dbReference type="EMBL" id="JAAAHS010000164">
    <property type="protein sequence ID" value="NBE53763.1"/>
    <property type="molecule type" value="Genomic_DNA"/>
</dbReference>
<evidence type="ECO:0000256" key="2">
    <source>
        <dbReference type="ARBA" id="ARBA00023125"/>
    </source>
</evidence>
<feature type="region of interest" description="Disordered" evidence="4">
    <location>
        <begin position="1"/>
        <end position="27"/>
    </location>
</feature>
<reference evidence="6" key="1">
    <citation type="submission" date="2020-01" db="EMBL/GenBank/DDBJ databases">
        <title>Whole-genome analyses of novel actinobacteria.</title>
        <authorList>
            <person name="Sahin N."/>
        </authorList>
    </citation>
    <scope>NUCLEOTIDE SEQUENCE</scope>
    <source>
        <strain evidence="6">YC537</strain>
    </source>
</reference>
<evidence type="ECO:0000313" key="6">
    <source>
        <dbReference type="EMBL" id="NBE53763.1"/>
    </source>
</evidence>
<dbReference type="PROSITE" id="PS01124">
    <property type="entry name" value="HTH_ARAC_FAMILY_2"/>
    <property type="match status" value="1"/>
</dbReference>
<dbReference type="SUPFAM" id="SSF46689">
    <property type="entry name" value="Homeodomain-like"/>
    <property type="match status" value="2"/>
</dbReference>
<feature type="compositionally biased region" description="Basic residues" evidence="4">
    <location>
        <begin position="14"/>
        <end position="23"/>
    </location>
</feature>
<dbReference type="GO" id="GO:0043565">
    <property type="term" value="F:sequence-specific DNA binding"/>
    <property type="evidence" value="ECO:0007669"/>
    <property type="project" value="InterPro"/>
</dbReference>
<dbReference type="RefSeq" id="WP_161699955.1">
    <property type="nucleotide sequence ID" value="NZ_JAAAHS010000164.1"/>
</dbReference>
<dbReference type="InterPro" id="IPR032783">
    <property type="entry name" value="AraC_lig"/>
</dbReference>
<dbReference type="InterPro" id="IPR050204">
    <property type="entry name" value="AraC_XylS_family_regulators"/>
</dbReference>
<dbReference type="PRINTS" id="PR00032">
    <property type="entry name" value="HTHARAC"/>
</dbReference>
<dbReference type="GO" id="GO:0003700">
    <property type="term" value="F:DNA-binding transcription factor activity"/>
    <property type="evidence" value="ECO:0007669"/>
    <property type="project" value="InterPro"/>
</dbReference>
<dbReference type="InterPro" id="IPR018060">
    <property type="entry name" value="HTH_AraC"/>
</dbReference>
<evidence type="ECO:0000313" key="7">
    <source>
        <dbReference type="Proteomes" id="UP000598297"/>
    </source>
</evidence>
<feature type="region of interest" description="Disordered" evidence="4">
    <location>
        <begin position="52"/>
        <end position="71"/>
    </location>
</feature>
<dbReference type="InterPro" id="IPR020449">
    <property type="entry name" value="Tscrpt_reg_AraC-type_HTH"/>
</dbReference>
<accession>A0A964UQV7</accession>
<sequence length="315" mass="33081">MDVLSDAVTAMRTGKPHSGRVHRPAPFGLRNPPVAGAGFHIVLQGSCWLFPPEGAPDGAPDSPPDSARDSAPVALGVGDVVFLPHGAAHGLADSPSTPLVDAATSPAGSSPGDDTATVMLCGAYLLDRSRAHPLLDDLPEVIHLPARVGRHPGLRAAVDLLGGELEQPRPGGDAMLPALLDVLLLHILRAWFDEQSTHAATGWAAALRDPAVAAGLRAIHSAPGRQWTVAELAAQAGLSRAAFARRFATLVGQPPQTYLTWWRMTLAGRLLREGDATVATVARKVGYTSEFAFAHAFKREYGSAPGGFRRSARRA</sequence>
<evidence type="ECO:0000259" key="5">
    <source>
        <dbReference type="PROSITE" id="PS01124"/>
    </source>
</evidence>
<dbReference type="SMART" id="SM00342">
    <property type="entry name" value="HTH_ARAC"/>
    <property type="match status" value="1"/>
</dbReference>
<dbReference type="Gene3D" id="1.10.10.60">
    <property type="entry name" value="Homeodomain-like"/>
    <property type="match status" value="2"/>
</dbReference>
<keyword evidence="7" id="KW-1185">Reference proteome</keyword>
<keyword evidence="3" id="KW-0804">Transcription</keyword>
<evidence type="ECO:0000256" key="1">
    <source>
        <dbReference type="ARBA" id="ARBA00023015"/>
    </source>
</evidence>
<dbReference type="Pfam" id="PF12852">
    <property type="entry name" value="Cupin_6"/>
    <property type="match status" value="1"/>
</dbReference>
<dbReference type="OrthoDB" id="241790at2"/>
<dbReference type="Pfam" id="PF12833">
    <property type="entry name" value="HTH_18"/>
    <property type="match status" value="1"/>
</dbReference>
<organism evidence="6 7">
    <name type="scientific">Streptomyces boluensis</name>
    <dbReference type="NCBI Taxonomy" id="1775135"/>
    <lineage>
        <taxon>Bacteria</taxon>
        <taxon>Bacillati</taxon>
        <taxon>Actinomycetota</taxon>
        <taxon>Actinomycetes</taxon>
        <taxon>Kitasatosporales</taxon>
        <taxon>Streptomycetaceae</taxon>
        <taxon>Streptomyces</taxon>
    </lineage>
</organism>
<dbReference type="InterPro" id="IPR009057">
    <property type="entry name" value="Homeodomain-like_sf"/>
</dbReference>
<dbReference type="PANTHER" id="PTHR46796">
    <property type="entry name" value="HTH-TYPE TRANSCRIPTIONAL ACTIVATOR RHAS-RELATED"/>
    <property type="match status" value="1"/>
</dbReference>
<dbReference type="AlphaFoldDB" id="A0A964UQV7"/>
<keyword evidence="2" id="KW-0238">DNA-binding</keyword>